<dbReference type="AlphaFoldDB" id="A0A4C1TQW8"/>
<reference evidence="1 2" key="1">
    <citation type="journal article" date="2019" name="Commun. Biol.">
        <title>The bagworm genome reveals a unique fibroin gene that provides high tensile strength.</title>
        <authorList>
            <person name="Kono N."/>
            <person name="Nakamura H."/>
            <person name="Ohtoshi R."/>
            <person name="Tomita M."/>
            <person name="Numata K."/>
            <person name="Arakawa K."/>
        </authorList>
    </citation>
    <scope>NUCLEOTIDE SEQUENCE [LARGE SCALE GENOMIC DNA]</scope>
</reference>
<proteinExistence type="predicted"/>
<gene>
    <name evidence="1" type="ORF">EVAR_9958_1</name>
</gene>
<dbReference type="Proteomes" id="UP000299102">
    <property type="component" value="Unassembled WGS sequence"/>
</dbReference>
<keyword evidence="2" id="KW-1185">Reference proteome</keyword>
<protein>
    <submittedName>
        <fullName evidence="1">Uncharacterized protein</fullName>
    </submittedName>
</protein>
<name>A0A4C1TQW8_EUMVA</name>
<sequence length="116" mass="12043">MANGGARGTTLLRVRVRNPQSIRLVERTSSTAPGLNGPAPRRSAAANGYGTRLMTSMSTAHVVYVAIACLILSAVPELHRAGADGLCSNASVSNEMIMGGYVAAEGQMKPATQQMV</sequence>
<evidence type="ECO:0000313" key="2">
    <source>
        <dbReference type="Proteomes" id="UP000299102"/>
    </source>
</evidence>
<dbReference type="EMBL" id="BGZK01000079">
    <property type="protein sequence ID" value="GBP16369.1"/>
    <property type="molecule type" value="Genomic_DNA"/>
</dbReference>
<comment type="caution">
    <text evidence="1">The sequence shown here is derived from an EMBL/GenBank/DDBJ whole genome shotgun (WGS) entry which is preliminary data.</text>
</comment>
<evidence type="ECO:0000313" key="1">
    <source>
        <dbReference type="EMBL" id="GBP16369.1"/>
    </source>
</evidence>
<accession>A0A4C1TQW8</accession>
<organism evidence="1 2">
    <name type="scientific">Eumeta variegata</name>
    <name type="common">Bagworm moth</name>
    <name type="synonym">Eumeta japonica</name>
    <dbReference type="NCBI Taxonomy" id="151549"/>
    <lineage>
        <taxon>Eukaryota</taxon>
        <taxon>Metazoa</taxon>
        <taxon>Ecdysozoa</taxon>
        <taxon>Arthropoda</taxon>
        <taxon>Hexapoda</taxon>
        <taxon>Insecta</taxon>
        <taxon>Pterygota</taxon>
        <taxon>Neoptera</taxon>
        <taxon>Endopterygota</taxon>
        <taxon>Lepidoptera</taxon>
        <taxon>Glossata</taxon>
        <taxon>Ditrysia</taxon>
        <taxon>Tineoidea</taxon>
        <taxon>Psychidae</taxon>
        <taxon>Oiketicinae</taxon>
        <taxon>Eumeta</taxon>
    </lineage>
</organism>